<dbReference type="AlphaFoldDB" id="A0A9W6YFF2"/>
<protein>
    <submittedName>
        <fullName evidence="1">Unnamed protein product</fullName>
    </submittedName>
</protein>
<gene>
    <name evidence="1" type="ORF">Pfra01_002686500</name>
</gene>
<reference evidence="1" key="1">
    <citation type="submission" date="2023-04" db="EMBL/GenBank/DDBJ databases">
        <title>Phytophthora fragariaefolia NBRC 109709.</title>
        <authorList>
            <person name="Ichikawa N."/>
            <person name="Sato H."/>
            <person name="Tonouchi N."/>
        </authorList>
    </citation>
    <scope>NUCLEOTIDE SEQUENCE</scope>
    <source>
        <strain evidence="1">NBRC 109709</strain>
    </source>
</reference>
<name>A0A9W6YFF2_9STRA</name>
<keyword evidence="2" id="KW-1185">Reference proteome</keyword>
<dbReference type="EMBL" id="BSXT01006020">
    <property type="protein sequence ID" value="GMF61735.1"/>
    <property type="molecule type" value="Genomic_DNA"/>
</dbReference>
<proteinExistence type="predicted"/>
<evidence type="ECO:0000313" key="2">
    <source>
        <dbReference type="Proteomes" id="UP001165121"/>
    </source>
</evidence>
<dbReference type="Proteomes" id="UP001165121">
    <property type="component" value="Unassembled WGS sequence"/>
</dbReference>
<organism evidence="1 2">
    <name type="scientific">Phytophthora fragariaefolia</name>
    <dbReference type="NCBI Taxonomy" id="1490495"/>
    <lineage>
        <taxon>Eukaryota</taxon>
        <taxon>Sar</taxon>
        <taxon>Stramenopiles</taxon>
        <taxon>Oomycota</taxon>
        <taxon>Peronosporomycetes</taxon>
        <taxon>Peronosporales</taxon>
        <taxon>Peronosporaceae</taxon>
        <taxon>Phytophthora</taxon>
    </lineage>
</organism>
<sequence length="99" mass="10761">MLAFEYTKSAAVVGELPTGAAWILLELKAFLTALYGTANSPWRDDGKEEVLRPASFPRACENQSSPSCEMKAELFSGGYGVALSGFRPRFAYFGVCRAN</sequence>
<accession>A0A9W6YFF2</accession>
<comment type="caution">
    <text evidence="1">The sequence shown here is derived from an EMBL/GenBank/DDBJ whole genome shotgun (WGS) entry which is preliminary data.</text>
</comment>
<evidence type="ECO:0000313" key="1">
    <source>
        <dbReference type="EMBL" id="GMF61735.1"/>
    </source>
</evidence>